<organism evidence="2 3">
    <name type="scientific">Cynara cardunculus var. scolymus</name>
    <name type="common">Globe artichoke</name>
    <name type="synonym">Cynara scolymus</name>
    <dbReference type="NCBI Taxonomy" id="59895"/>
    <lineage>
        <taxon>Eukaryota</taxon>
        <taxon>Viridiplantae</taxon>
        <taxon>Streptophyta</taxon>
        <taxon>Embryophyta</taxon>
        <taxon>Tracheophyta</taxon>
        <taxon>Spermatophyta</taxon>
        <taxon>Magnoliopsida</taxon>
        <taxon>eudicotyledons</taxon>
        <taxon>Gunneridae</taxon>
        <taxon>Pentapetalae</taxon>
        <taxon>asterids</taxon>
        <taxon>campanulids</taxon>
        <taxon>Asterales</taxon>
        <taxon>Asteraceae</taxon>
        <taxon>Carduoideae</taxon>
        <taxon>Cardueae</taxon>
        <taxon>Carduinae</taxon>
        <taxon>Cynara</taxon>
    </lineage>
</organism>
<protein>
    <submittedName>
        <fullName evidence="2">Uncharacterized protein</fullName>
    </submittedName>
</protein>
<dbReference type="EMBL" id="LEKV01004364">
    <property type="protein sequence ID" value="KVH96022.1"/>
    <property type="molecule type" value="Genomic_DNA"/>
</dbReference>
<dbReference type="AlphaFoldDB" id="A0A124SD73"/>
<keyword evidence="3" id="KW-1185">Reference proteome</keyword>
<feature type="region of interest" description="Disordered" evidence="1">
    <location>
        <begin position="1"/>
        <end position="53"/>
    </location>
</feature>
<dbReference type="Proteomes" id="UP000243975">
    <property type="component" value="Unassembled WGS sequence"/>
</dbReference>
<reference evidence="2 3" key="1">
    <citation type="journal article" date="2016" name="Sci. Rep.">
        <title>The genome sequence of the outbreeding globe artichoke constructed de novo incorporating a phase-aware low-pass sequencing strategy of F1 progeny.</title>
        <authorList>
            <person name="Scaglione D."/>
            <person name="Reyes-Chin-Wo S."/>
            <person name="Acquadro A."/>
            <person name="Froenicke L."/>
            <person name="Portis E."/>
            <person name="Beitel C."/>
            <person name="Tirone M."/>
            <person name="Mauro R."/>
            <person name="Lo Monaco A."/>
            <person name="Mauromicale G."/>
            <person name="Faccioli P."/>
            <person name="Cattivelli L."/>
            <person name="Rieseberg L."/>
            <person name="Michelmore R."/>
            <person name="Lanteri S."/>
        </authorList>
    </citation>
    <scope>NUCLEOTIDE SEQUENCE [LARGE SCALE GENOMIC DNA]</scope>
    <source>
        <strain evidence="2">2C</strain>
    </source>
</reference>
<gene>
    <name evidence="2" type="ORF">Ccrd_001875</name>
</gene>
<feature type="compositionally biased region" description="Basic residues" evidence="1">
    <location>
        <begin position="1"/>
        <end position="10"/>
    </location>
</feature>
<dbReference type="STRING" id="59895.A0A124SD73"/>
<accession>A0A124SD73</accession>
<evidence type="ECO:0000313" key="3">
    <source>
        <dbReference type="Proteomes" id="UP000243975"/>
    </source>
</evidence>
<evidence type="ECO:0000256" key="1">
    <source>
        <dbReference type="SAM" id="MobiDB-lite"/>
    </source>
</evidence>
<feature type="compositionally biased region" description="Basic residues" evidence="1">
    <location>
        <begin position="23"/>
        <end position="46"/>
    </location>
</feature>
<dbReference type="Gramene" id="KVH96022">
    <property type="protein sequence ID" value="KVH96022"/>
    <property type="gene ID" value="Ccrd_001875"/>
</dbReference>
<name>A0A124SD73_CYNCS</name>
<evidence type="ECO:0000313" key="2">
    <source>
        <dbReference type="EMBL" id="KVH96022.1"/>
    </source>
</evidence>
<comment type="caution">
    <text evidence="2">The sequence shown here is derived from an EMBL/GenBank/DDBJ whole genome shotgun (WGS) entry which is preliminary data.</text>
</comment>
<sequence length="82" mass="9978">MNANVWKRRSKDISANDDDDSKHRHKSHLLGSNKKRNKNKNKNKNRRIVDQKTPTEYPLLRFEELPEYMKDNEFILNYYRAD</sequence>
<proteinExistence type="predicted"/>